<dbReference type="Pfam" id="PF00067">
    <property type="entry name" value="p450"/>
    <property type="match status" value="1"/>
</dbReference>
<evidence type="ECO:0000256" key="1">
    <source>
        <dbReference type="ARBA" id="ARBA00001971"/>
    </source>
</evidence>
<keyword evidence="6 8" id="KW-0503">Monooxygenase</keyword>
<dbReference type="InterPro" id="IPR002401">
    <property type="entry name" value="Cyt_P450_E_grp-I"/>
</dbReference>
<dbReference type="GO" id="GO:0005506">
    <property type="term" value="F:iron ion binding"/>
    <property type="evidence" value="ECO:0007669"/>
    <property type="project" value="InterPro"/>
</dbReference>
<dbReference type="EMBL" id="KZ824279">
    <property type="protein sequence ID" value="RAL13545.1"/>
    <property type="molecule type" value="Genomic_DNA"/>
</dbReference>
<keyword evidence="11" id="KW-1185">Reference proteome</keyword>
<proteinExistence type="inferred from homology"/>
<evidence type="ECO:0000313" key="10">
    <source>
        <dbReference type="EMBL" id="RAL13545.1"/>
    </source>
</evidence>
<dbReference type="InterPro" id="IPR050121">
    <property type="entry name" value="Cytochrome_P450_monoxygenase"/>
</dbReference>
<accession>A0A395I1D6</accession>
<keyword evidence="7 8" id="KW-0349">Heme</keyword>
<dbReference type="OrthoDB" id="3945418at2759"/>
<reference evidence="10 11" key="1">
    <citation type="submission" date="2018-02" db="EMBL/GenBank/DDBJ databases">
        <title>The genomes of Aspergillus section Nigri reveals drivers in fungal speciation.</title>
        <authorList>
            <consortium name="DOE Joint Genome Institute"/>
            <person name="Vesth T.C."/>
            <person name="Nybo J."/>
            <person name="Theobald S."/>
            <person name="Brandl J."/>
            <person name="Frisvad J.C."/>
            <person name="Nielsen K.F."/>
            <person name="Lyhne E.K."/>
            <person name="Kogle M.E."/>
            <person name="Kuo A."/>
            <person name="Riley R."/>
            <person name="Clum A."/>
            <person name="Nolan M."/>
            <person name="Lipzen A."/>
            <person name="Salamov A."/>
            <person name="Henrissat B."/>
            <person name="Wiebenga A."/>
            <person name="De vries R.P."/>
            <person name="Grigoriev I.V."/>
            <person name="Mortensen U.H."/>
            <person name="Andersen M.R."/>
            <person name="Baker S.E."/>
        </authorList>
    </citation>
    <scope>NUCLEOTIDE SEQUENCE [LARGE SCALE GENOMIC DNA]</scope>
    <source>
        <strain evidence="10 11">CBS 101889</strain>
    </source>
</reference>
<dbReference type="PANTHER" id="PTHR24305:SF152">
    <property type="entry name" value="P450, PUTATIVE (EUROFUNG)-RELATED"/>
    <property type="match status" value="1"/>
</dbReference>
<protein>
    <submittedName>
        <fullName evidence="10">Cytochrome P450</fullName>
    </submittedName>
</protein>
<feature type="binding site" description="axial binding residue" evidence="7">
    <location>
        <position position="452"/>
    </location>
    <ligand>
        <name>heme</name>
        <dbReference type="ChEBI" id="CHEBI:30413"/>
    </ligand>
    <ligandPart>
        <name>Fe</name>
        <dbReference type="ChEBI" id="CHEBI:18248"/>
    </ligandPart>
</feature>
<dbReference type="AlphaFoldDB" id="A0A395I1D6"/>
<evidence type="ECO:0000256" key="4">
    <source>
        <dbReference type="ARBA" id="ARBA00023002"/>
    </source>
</evidence>
<dbReference type="PRINTS" id="PR00385">
    <property type="entry name" value="P450"/>
</dbReference>
<evidence type="ECO:0000256" key="8">
    <source>
        <dbReference type="RuleBase" id="RU000461"/>
    </source>
</evidence>
<sequence>MLLDLVCFIPNVCLPLLAVWGLSALIYRVYFHPLADIPGPLLGRMFHFYSFWHNMRGSRFYLHIQDLHIKYGPVVRITPQEVHLSDPEHIDTIYSFASSASSYGKDSSFYSSFGTSHATFTTCDPAQHRAKRATLNPFFSARRVAELEPRIQAKVTQILTRTNVSLTTTGAVELHGLFRALALDVVTDYAFDQSYGFLARRDLGRDFFAMIASLGPGVWVFNQFPFLRGVATALPLWIAWGLSTSLARMIVHRRECRQQILRVKEKVDGEEGSGRSTTIFHHLLRADTSKNPAPVPSLLELEDEAYVLLAAAADTTANALTVAVYHTVRNARVYGRLVEELEEAFPGDSEGTLSYQALKALPYLTGVIKEALRLSSGVPGRLPRVVPRGGATFGGYRVPEGTVVSMSPWTVNRNENIFPDPEEFSPDRWLDPEESRLRDRYLFSFGKGSTQCIGMPLAYSELYIVLGRFFRAFRQLETRHKSKDELLYNDYFSGFFAEENEEFVFWSARRG</sequence>
<dbReference type="GO" id="GO:0016705">
    <property type="term" value="F:oxidoreductase activity, acting on paired donors, with incorporation or reduction of molecular oxygen"/>
    <property type="evidence" value="ECO:0007669"/>
    <property type="project" value="InterPro"/>
</dbReference>
<keyword evidence="9" id="KW-0812">Transmembrane</keyword>
<dbReference type="PROSITE" id="PS00086">
    <property type="entry name" value="CYTOCHROME_P450"/>
    <property type="match status" value="1"/>
</dbReference>
<comment type="cofactor">
    <cofactor evidence="1 7">
        <name>heme</name>
        <dbReference type="ChEBI" id="CHEBI:30413"/>
    </cofactor>
</comment>
<dbReference type="InterPro" id="IPR036396">
    <property type="entry name" value="Cyt_P450_sf"/>
</dbReference>
<dbReference type="SUPFAM" id="SSF48264">
    <property type="entry name" value="Cytochrome P450"/>
    <property type="match status" value="1"/>
</dbReference>
<keyword evidence="9" id="KW-1133">Transmembrane helix</keyword>
<keyword evidence="4 8" id="KW-0560">Oxidoreductase</keyword>
<dbReference type="GeneID" id="37203206"/>
<name>A0A395I1D6_ASPHC</name>
<dbReference type="Proteomes" id="UP000248961">
    <property type="component" value="Unassembled WGS sequence"/>
</dbReference>
<evidence type="ECO:0000256" key="7">
    <source>
        <dbReference type="PIRSR" id="PIRSR602401-1"/>
    </source>
</evidence>
<keyword evidence="5 7" id="KW-0408">Iron</keyword>
<evidence type="ECO:0000256" key="3">
    <source>
        <dbReference type="ARBA" id="ARBA00022723"/>
    </source>
</evidence>
<dbReference type="Gene3D" id="1.10.630.10">
    <property type="entry name" value="Cytochrome P450"/>
    <property type="match status" value="1"/>
</dbReference>
<evidence type="ECO:0000256" key="5">
    <source>
        <dbReference type="ARBA" id="ARBA00023004"/>
    </source>
</evidence>
<evidence type="ECO:0000313" key="11">
    <source>
        <dbReference type="Proteomes" id="UP000248961"/>
    </source>
</evidence>
<dbReference type="CDD" id="cd11062">
    <property type="entry name" value="CYP58-like"/>
    <property type="match status" value="1"/>
</dbReference>
<keyword evidence="9" id="KW-0472">Membrane</keyword>
<dbReference type="RefSeq" id="XP_025552699.1">
    <property type="nucleotide sequence ID" value="XM_025698917.1"/>
</dbReference>
<dbReference type="GO" id="GO:0004497">
    <property type="term" value="F:monooxygenase activity"/>
    <property type="evidence" value="ECO:0007669"/>
    <property type="project" value="UniProtKB-KW"/>
</dbReference>
<dbReference type="InterPro" id="IPR001128">
    <property type="entry name" value="Cyt_P450"/>
</dbReference>
<feature type="transmembrane region" description="Helical" evidence="9">
    <location>
        <begin position="12"/>
        <end position="31"/>
    </location>
</feature>
<comment type="similarity">
    <text evidence="2 8">Belongs to the cytochrome P450 family.</text>
</comment>
<evidence type="ECO:0000256" key="2">
    <source>
        <dbReference type="ARBA" id="ARBA00010617"/>
    </source>
</evidence>
<keyword evidence="3 7" id="KW-0479">Metal-binding</keyword>
<dbReference type="STRING" id="1450537.A0A395I1D6"/>
<dbReference type="VEuPathDB" id="FungiDB:BO97DRAFT_450328"/>
<dbReference type="PANTHER" id="PTHR24305">
    <property type="entry name" value="CYTOCHROME P450"/>
    <property type="match status" value="1"/>
</dbReference>
<dbReference type="GO" id="GO:0020037">
    <property type="term" value="F:heme binding"/>
    <property type="evidence" value="ECO:0007669"/>
    <property type="project" value="InterPro"/>
</dbReference>
<organism evidence="10 11">
    <name type="scientific">Aspergillus homomorphus (strain CBS 101889)</name>
    <dbReference type="NCBI Taxonomy" id="1450537"/>
    <lineage>
        <taxon>Eukaryota</taxon>
        <taxon>Fungi</taxon>
        <taxon>Dikarya</taxon>
        <taxon>Ascomycota</taxon>
        <taxon>Pezizomycotina</taxon>
        <taxon>Eurotiomycetes</taxon>
        <taxon>Eurotiomycetidae</taxon>
        <taxon>Eurotiales</taxon>
        <taxon>Aspergillaceae</taxon>
        <taxon>Aspergillus</taxon>
        <taxon>Aspergillus subgen. Circumdati</taxon>
    </lineage>
</organism>
<evidence type="ECO:0000256" key="9">
    <source>
        <dbReference type="SAM" id="Phobius"/>
    </source>
</evidence>
<evidence type="ECO:0000256" key="6">
    <source>
        <dbReference type="ARBA" id="ARBA00023033"/>
    </source>
</evidence>
<gene>
    <name evidence="10" type="ORF">BO97DRAFT_450328</name>
</gene>
<dbReference type="PRINTS" id="PR00463">
    <property type="entry name" value="EP450I"/>
</dbReference>
<dbReference type="InterPro" id="IPR017972">
    <property type="entry name" value="Cyt_P450_CS"/>
</dbReference>